<sequence>MNTIFPSSRTHRPRPKRQQNKLEVSERTSPCRQLEKPPDTYVTCCRRAAADCPRAPDCGTARRPAPPRAPSTPTYRLRPGDVFQFYCLYLYLTLRNLVDGQILCEENANDFV</sequence>
<evidence type="ECO:0000256" key="1">
    <source>
        <dbReference type="SAM" id="MobiDB-lite"/>
    </source>
</evidence>
<dbReference type="EMBL" id="BGZK01000100">
    <property type="protein sequence ID" value="GBP18679.1"/>
    <property type="molecule type" value="Genomic_DNA"/>
</dbReference>
<reference evidence="2 3" key="1">
    <citation type="journal article" date="2019" name="Commun. Biol.">
        <title>The bagworm genome reveals a unique fibroin gene that provides high tensile strength.</title>
        <authorList>
            <person name="Kono N."/>
            <person name="Nakamura H."/>
            <person name="Ohtoshi R."/>
            <person name="Tomita M."/>
            <person name="Numata K."/>
            <person name="Arakawa K."/>
        </authorList>
    </citation>
    <scope>NUCLEOTIDE SEQUENCE [LARGE SCALE GENOMIC DNA]</scope>
</reference>
<organism evidence="2 3">
    <name type="scientific">Eumeta variegata</name>
    <name type="common">Bagworm moth</name>
    <name type="synonym">Eumeta japonica</name>
    <dbReference type="NCBI Taxonomy" id="151549"/>
    <lineage>
        <taxon>Eukaryota</taxon>
        <taxon>Metazoa</taxon>
        <taxon>Ecdysozoa</taxon>
        <taxon>Arthropoda</taxon>
        <taxon>Hexapoda</taxon>
        <taxon>Insecta</taxon>
        <taxon>Pterygota</taxon>
        <taxon>Neoptera</taxon>
        <taxon>Endopterygota</taxon>
        <taxon>Lepidoptera</taxon>
        <taxon>Glossata</taxon>
        <taxon>Ditrysia</taxon>
        <taxon>Tineoidea</taxon>
        <taxon>Psychidae</taxon>
        <taxon>Oiketicinae</taxon>
        <taxon>Eumeta</taxon>
    </lineage>
</organism>
<gene>
    <name evidence="2" type="ORF">EVAR_8504_1</name>
</gene>
<feature type="region of interest" description="Disordered" evidence="1">
    <location>
        <begin position="55"/>
        <end position="76"/>
    </location>
</feature>
<feature type="region of interest" description="Disordered" evidence="1">
    <location>
        <begin position="1"/>
        <end position="35"/>
    </location>
</feature>
<evidence type="ECO:0000313" key="2">
    <source>
        <dbReference type="EMBL" id="GBP18679.1"/>
    </source>
</evidence>
<keyword evidence="3" id="KW-1185">Reference proteome</keyword>
<dbReference type="Proteomes" id="UP000299102">
    <property type="component" value="Unassembled WGS sequence"/>
</dbReference>
<comment type="caution">
    <text evidence="2">The sequence shown here is derived from an EMBL/GenBank/DDBJ whole genome shotgun (WGS) entry which is preliminary data.</text>
</comment>
<proteinExistence type="predicted"/>
<feature type="compositionally biased region" description="Basic residues" evidence="1">
    <location>
        <begin position="9"/>
        <end position="19"/>
    </location>
</feature>
<dbReference type="AlphaFoldDB" id="A0A4C1TXB4"/>
<name>A0A4C1TXB4_EUMVA</name>
<protein>
    <submittedName>
        <fullName evidence="2">Uncharacterized protein</fullName>
    </submittedName>
</protein>
<evidence type="ECO:0000313" key="3">
    <source>
        <dbReference type="Proteomes" id="UP000299102"/>
    </source>
</evidence>
<accession>A0A4C1TXB4</accession>